<gene>
    <name evidence="1" type="ORF">CHH67_22365</name>
</gene>
<dbReference type="AlphaFoldDB" id="A0A268EH27"/>
<comment type="caution">
    <text evidence="1">The sequence shown here is derived from an EMBL/GenBank/DDBJ whole genome shotgun (WGS) entry which is preliminary data.</text>
</comment>
<accession>A0A268EH27</accession>
<sequence length="116" mass="13211">MSKIDYNKLMKKPETDVDNTVVYDNFLPTGEGVNKDNTNVNVSTNENDSVNVNITAVPIAKPKRGIRETHTTKAFYIRNDIAELINEDIRKSKRGAMTEIANALFEQYYRSQGRLK</sequence>
<dbReference type="Proteomes" id="UP000215596">
    <property type="component" value="Unassembled WGS sequence"/>
</dbReference>
<dbReference type="EMBL" id="NPBY01000079">
    <property type="protein sequence ID" value="PAD72389.1"/>
    <property type="molecule type" value="Genomic_DNA"/>
</dbReference>
<organism evidence="1 2">
    <name type="scientific">Paenibacillus campinasensis</name>
    <dbReference type="NCBI Taxonomy" id="66347"/>
    <lineage>
        <taxon>Bacteria</taxon>
        <taxon>Bacillati</taxon>
        <taxon>Bacillota</taxon>
        <taxon>Bacilli</taxon>
        <taxon>Bacillales</taxon>
        <taxon>Paenibacillaceae</taxon>
        <taxon>Paenibacillus</taxon>
    </lineage>
</organism>
<evidence type="ECO:0000313" key="1">
    <source>
        <dbReference type="EMBL" id="PAD72389.1"/>
    </source>
</evidence>
<protein>
    <submittedName>
        <fullName evidence="1">Uncharacterized protein</fullName>
    </submittedName>
</protein>
<name>A0A268EH27_9BACL</name>
<dbReference type="OrthoDB" id="9946548at2"/>
<reference evidence="1 2" key="1">
    <citation type="submission" date="2017-07" db="EMBL/GenBank/DDBJ databases">
        <title>Isolation and whole genome analysis of endospore-forming bacteria from heroin.</title>
        <authorList>
            <person name="Kalinowski J."/>
            <person name="Ahrens B."/>
            <person name="Al-Dilaimi A."/>
            <person name="Winkler A."/>
            <person name="Wibberg D."/>
            <person name="Schleenbecker U."/>
            <person name="Ruckert C."/>
            <person name="Wolfel R."/>
            <person name="Grass G."/>
        </authorList>
    </citation>
    <scope>NUCLEOTIDE SEQUENCE [LARGE SCALE GENOMIC DNA]</scope>
    <source>
        <strain evidence="1 2">7537-G1</strain>
    </source>
</reference>
<evidence type="ECO:0000313" key="2">
    <source>
        <dbReference type="Proteomes" id="UP000215596"/>
    </source>
</evidence>
<dbReference type="RefSeq" id="WP_095267588.1">
    <property type="nucleotide sequence ID" value="NZ_NPBY01000079.1"/>
</dbReference>
<proteinExistence type="predicted"/>